<evidence type="ECO:0000313" key="3">
    <source>
        <dbReference type="Proteomes" id="UP000079169"/>
    </source>
</evidence>
<reference evidence="4" key="1">
    <citation type="submission" date="2025-08" db="UniProtKB">
        <authorList>
            <consortium name="RefSeq"/>
        </authorList>
    </citation>
    <scope>IDENTIFICATION</scope>
</reference>
<evidence type="ECO:0000256" key="1">
    <source>
        <dbReference type="SAM" id="Phobius"/>
    </source>
</evidence>
<dbReference type="InterPro" id="IPR019336">
    <property type="entry name" value="GPR180/TMEM145_TM"/>
</dbReference>
<dbReference type="GO" id="GO:0019236">
    <property type="term" value="P:response to pheromone"/>
    <property type="evidence" value="ECO:0007669"/>
    <property type="project" value="InterPro"/>
</dbReference>
<organism evidence="3 4">
    <name type="scientific">Diaphorina citri</name>
    <name type="common">Asian citrus psyllid</name>
    <dbReference type="NCBI Taxonomy" id="121845"/>
    <lineage>
        <taxon>Eukaryota</taxon>
        <taxon>Metazoa</taxon>
        <taxon>Ecdysozoa</taxon>
        <taxon>Arthropoda</taxon>
        <taxon>Hexapoda</taxon>
        <taxon>Insecta</taxon>
        <taxon>Pterygota</taxon>
        <taxon>Neoptera</taxon>
        <taxon>Paraneoptera</taxon>
        <taxon>Hemiptera</taxon>
        <taxon>Sternorrhyncha</taxon>
        <taxon>Psylloidea</taxon>
        <taxon>Psyllidae</taxon>
        <taxon>Diaphorininae</taxon>
        <taxon>Diaphorina</taxon>
    </lineage>
</organism>
<dbReference type="Proteomes" id="UP000079169">
    <property type="component" value="Unplaced"/>
</dbReference>
<keyword evidence="1" id="KW-0812">Transmembrane</keyword>
<keyword evidence="3" id="KW-1185">Reference proteome</keyword>
<name>A0A3Q0JPB3_DIACI</name>
<dbReference type="RefSeq" id="XP_026689093.1">
    <property type="nucleotide sequence ID" value="XM_026833292.1"/>
</dbReference>
<feature type="transmembrane region" description="Helical" evidence="1">
    <location>
        <begin position="38"/>
        <end position="57"/>
    </location>
</feature>
<gene>
    <name evidence="4" type="primary">LOC103524208</name>
</gene>
<evidence type="ECO:0000259" key="2">
    <source>
        <dbReference type="Pfam" id="PF10192"/>
    </source>
</evidence>
<dbReference type="PaxDb" id="121845-A0A3Q0JPB3"/>
<dbReference type="Pfam" id="PF10192">
    <property type="entry name" value="GPR180-TMEM145_TM"/>
    <property type="match status" value="1"/>
</dbReference>
<sequence length="105" mass="12019">MLIFIIINEFNRKGEILCMRTELKAIPLNMTPKNTAQMYFLFFIVYCLLLPVQLYAVAHQRHPVTKLFTASLILEVVGIAFNLLDVLKYAYDGVGYSNLSCLGER</sequence>
<dbReference type="AlphaFoldDB" id="A0A3Q0JPB3"/>
<dbReference type="GeneID" id="103524208"/>
<dbReference type="GO" id="GO:0007186">
    <property type="term" value="P:G protein-coupled receptor signaling pathway"/>
    <property type="evidence" value="ECO:0007669"/>
    <property type="project" value="InterPro"/>
</dbReference>
<protein>
    <submittedName>
        <fullName evidence="4">Uncharacterized protein LOC103524208</fullName>
    </submittedName>
</protein>
<keyword evidence="1" id="KW-1133">Transmembrane helix</keyword>
<evidence type="ECO:0000313" key="4">
    <source>
        <dbReference type="RefSeq" id="XP_026689093.1"/>
    </source>
</evidence>
<keyword evidence="1" id="KW-0472">Membrane</keyword>
<proteinExistence type="predicted"/>
<accession>A0A3Q0JPB3</accession>
<feature type="transmembrane region" description="Helical" evidence="1">
    <location>
        <begin position="64"/>
        <end position="84"/>
    </location>
</feature>
<feature type="domain" description="GPR180/TMEM145 transmembrane" evidence="2">
    <location>
        <begin position="38"/>
        <end position="104"/>
    </location>
</feature>
<dbReference type="KEGG" id="dci:103524208"/>